<dbReference type="EMBL" id="VSSQ01066985">
    <property type="protein sequence ID" value="MPN19428.1"/>
    <property type="molecule type" value="Genomic_DNA"/>
</dbReference>
<organism evidence="1">
    <name type="scientific">bioreactor metagenome</name>
    <dbReference type="NCBI Taxonomy" id="1076179"/>
    <lineage>
        <taxon>unclassified sequences</taxon>
        <taxon>metagenomes</taxon>
        <taxon>ecological metagenomes</taxon>
    </lineage>
</organism>
<gene>
    <name evidence="1" type="ORF">SDC9_166797</name>
</gene>
<reference evidence="1" key="1">
    <citation type="submission" date="2019-08" db="EMBL/GenBank/DDBJ databases">
        <authorList>
            <person name="Kucharzyk K."/>
            <person name="Murdoch R.W."/>
            <person name="Higgins S."/>
            <person name="Loffler F."/>
        </authorList>
    </citation>
    <scope>NUCLEOTIDE SEQUENCE</scope>
</reference>
<accession>A0A645FY07</accession>
<evidence type="ECO:0000313" key="1">
    <source>
        <dbReference type="EMBL" id="MPN19428.1"/>
    </source>
</evidence>
<proteinExistence type="predicted"/>
<sequence length="166" mass="18219">MSSPLSTIVVQTRMSILPAENSDIVFSSADSVVRLCAIAMLSFGKRRLSMTARSCRSFILLWTKNIWPPLFFSRSTAFFRSSSEKGRTTVMTGSLRCGGVCSIDMSRSPLTESESERGIGVAESISTSTPGIDLFRWSLCMTPKRCSSSTIIRPRSLNLTSSVSIR</sequence>
<comment type="caution">
    <text evidence="1">The sequence shown here is derived from an EMBL/GenBank/DDBJ whole genome shotgun (WGS) entry which is preliminary data.</text>
</comment>
<dbReference type="AlphaFoldDB" id="A0A645FY07"/>
<name>A0A645FY07_9ZZZZ</name>
<protein>
    <submittedName>
        <fullName evidence="1">Uncharacterized protein</fullName>
    </submittedName>
</protein>